<feature type="region of interest" description="Disordered" evidence="2">
    <location>
        <begin position="1753"/>
        <end position="1773"/>
    </location>
</feature>
<feature type="compositionally biased region" description="Polar residues" evidence="2">
    <location>
        <begin position="409"/>
        <end position="424"/>
    </location>
</feature>
<feature type="region of interest" description="Disordered" evidence="2">
    <location>
        <begin position="288"/>
        <end position="328"/>
    </location>
</feature>
<feature type="domain" description="Integrase catalytic" evidence="4">
    <location>
        <begin position="1403"/>
        <end position="1594"/>
    </location>
</feature>
<dbReference type="InterPro" id="IPR040676">
    <property type="entry name" value="DUF5641"/>
</dbReference>
<feature type="domain" description="CCHC-type" evidence="3">
    <location>
        <begin position="370"/>
        <end position="385"/>
    </location>
</feature>
<keyword evidence="1" id="KW-0479">Metal-binding</keyword>
<evidence type="ECO:0000256" key="1">
    <source>
        <dbReference type="PROSITE-ProRule" id="PRU00047"/>
    </source>
</evidence>
<evidence type="ECO:0000313" key="6">
    <source>
        <dbReference type="Proteomes" id="UP000198287"/>
    </source>
</evidence>
<dbReference type="InterPro" id="IPR008042">
    <property type="entry name" value="Retrotrans_Pao"/>
</dbReference>
<gene>
    <name evidence="5" type="ORF">Fcan01_25301</name>
</gene>
<sequence>MAKDMSTLERMRGGHKGCLTKIQATIAKHENSSKLLSVDEAKGLLKSVETLESKARDIADDIFSLCTTDDLMKKAVEEADDLDMRIIETLGRLQVILRSYPDTSGSAAIHKDTVKLPRMELPDFDGKYENWQSFQDLFIASIDNNKALSGAQKLQYLKVCVKGDAFNLIKSFSITHSHFREAWSLLVDRYDNKREITQALVNQIFSQPHLKQESASSLQQLLDVTMESMRSLRVLGRPVDEWDDLIVFIVTDRMDSATRREWAMSLTGTDPPSLKELQEFLEKHIRGLQSQGGKSSSSSSGERRQSSSQSHHGSGERRHSSSHSHHVSATAANGISCHNCKQSHYLYQCQPFRTLSPEERSVKVSNWSLCRNCFKSNHIAKDCPSNHSCKKCNKRHNTLLHFESRRAATPQSESSSSHINTQGSHDQLTLMKTALVNVEDKAGNQFTCRAFLDDGSESSFITESCATSLGLTRQRTNVKITGLSSSCVGSSKFKVNLNLSSLSQGSSISVDALIVPRVTAPMPKLPINISSFSYLRGLKLADPKFNEPRQVDILLGADVVASIIRPGLKNGPKNTPIAQNTLLGWVLSGRTLVKSTDSAEVTVLHNSLEEVIQRFWEVEELPSQRHFTQEEKECEQHFVANHKRDIITGQYTVKLPFNNNLTNLGLSREHALRRLMSLERRFQKFPGYKDEYVKFMRDYSSLGHMMQIPPDKINHNRGFYLPHHFVLKENSSTTKLRVVFDGSARSTTGISLNAALMVGPTIQDDLCTILMRFRMKPIALKADIAKMYRQFKVAEEDWDFQKILWRESPSEPIKEYWLLTVTYGTAPAPYLATRSLQQLAQDEASNYPIASKILLKDMYVDDLLGGASNVGQAIIVEKQLVDLVAKGGMQIRKWMTNNPTVLQSIPPELRESSDTLDLDSTASFPTLGIEWKPSSDVFTFSVQPSQHIVKITKRQLLSELTKVFDPLGFLSPVTINAKVMFQQLWKDNVSWDDELCPQIQATWLQYQQDLASIKQLQIPRCVTTGTVGVTHQIHGFSDASEKAYSAVVYLRTEGEDGNITVRFIAAKTRVAPVKQLSIPRLELCGAVILSELIQGIMQACNLSCSVTAWTDSTLVLGWLKAFPGKWKRFVANRVAKIQEETPYNLWRYVRSEDNPADCASRGISTPDLINHHLWWTGPHWLQSSTFPSPHPAEFSAEVDREERPIKTTTLHSTISDSIITRYSSLSRLVKITGYINRFIYNMRRKNKHERKCGPFYPQELEDALSSLVKIVQNQEFYNEVKCLERRHALPTKSKLIQLHPFLDQGGILRVGGRLQHSHVHEEQKHPIILPHNHHLTTIVIRQCHHDTLHGGHKLVLSTLLKKFWILRGRDTIRHIIRKCVICRRHKANLAQQLMGSLPSTRVTVGRPFLNSGVDFAGPYQILKCKGKGARSFKCYFAIFVCFSTKAVHLEYVTDLTTEAFIACYKRFTARRGIPAIMYSDCGTNFVGAEKELAASIQSAEYNHVVANKLSPLGTLWKFNPPAAPHQGGLWEAGVKSVKLHLRRVIGQSNITLEEFGTLLCCVEGILNSRPLCALSTSLDDLDALTPAHFLIGGPINSVPEPNLQEIKINRLSRWQRVQQISQHFWKRWQNEYLSTLQQRFKWTQKRANFKKDDLVLVHDQQLPPAKWKLGRIIDVHPGADSLVRVVTIRTKHDDTTSDSDNSTVVPQPPSPHGAVLTSQTVRVPVLVTGDGTGVTSPMDFVTGDVTGVTGDVTGVTSPMNSKSSQSDPNQRSTPTIYSAAASLFQILTGGGGAPWREAKKMIGGVAP</sequence>
<dbReference type="PROSITE" id="PS50158">
    <property type="entry name" value="ZF_CCHC"/>
    <property type="match status" value="1"/>
</dbReference>
<keyword evidence="6" id="KW-1185">Reference proteome</keyword>
<dbReference type="GO" id="GO:0008270">
    <property type="term" value="F:zinc ion binding"/>
    <property type="evidence" value="ECO:0007669"/>
    <property type="project" value="UniProtKB-KW"/>
</dbReference>
<dbReference type="GO" id="GO:0071897">
    <property type="term" value="P:DNA biosynthetic process"/>
    <property type="evidence" value="ECO:0007669"/>
    <property type="project" value="UniProtKB-ARBA"/>
</dbReference>
<evidence type="ECO:0000259" key="3">
    <source>
        <dbReference type="PROSITE" id="PS50158"/>
    </source>
</evidence>
<evidence type="ECO:0000259" key="4">
    <source>
        <dbReference type="PROSITE" id="PS50994"/>
    </source>
</evidence>
<dbReference type="Pfam" id="PF03564">
    <property type="entry name" value="DUF1759"/>
    <property type="match status" value="1"/>
</dbReference>
<keyword evidence="1" id="KW-0863">Zinc-finger</keyword>
<dbReference type="InterPro" id="IPR041588">
    <property type="entry name" value="Integrase_H2C2"/>
</dbReference>
<dbReference type="CDD" id="cd01644">
    <property type="entry name" value="RT_pepA17"/>
    <property type="match status" value="1"/>
</dbReference>
<dbReference type="SMART" id="SM00343">
    <property type="entry name" value="ZnF_C2HC"/>
    <property type="match status" value="1"/>
</dbReference>
<dbReference type="PANTHER" id="PTHR47331:SF1">
    <property type="entry name" value="GAG-LIKE PROTEIN"/>
    <property type="match status" value="1"/>
</dbReference>
<reference evidence="5 6" key="1">
    <citation type="submission" date="2015-12" db="EMBL/GenBank/DDBJ databases">
        <title>The genome of Folsomia candida.</title>
        <authorList>
            <person name="Faddeeva A."/>
            <person name="Derks M.F."/>
            <person name="Anvar Y."/>
            <person name="Smit S."/>
            <person name="Van Straalen N."/>
            <person name="Roelofs D."/>
        </authorList>
    </citation>
    <scope>NUCLEOTIDE SEQUENCE [LARGE SCALE GENOMIC DNA]</scope>
    <source>
        <strain evidence="5 6">VU population</strain>
        <tissue evidence="5">Whole body</tissue>
    </source>
</reference>
<dbReference type="OMA" id="ANNEHEA"/>
<dbReference type="InterPro" id="IPR005312">
    <property type="entry name" value="DUF1759"/>
</dbReference>
<dbReference type="OrthoDB" id="7788680at2759"/>
<dbReference type="Proteomes" id="UP000198287">
    <property type="component" value="Unassembled WGS sequence"/>
</dbReference>
<feature type="region of interest" description="Disordered" evidence="2">
    <location>
        <begin position="1692"/>
        <end position="1715"/>
    </location>
</feature>
<evidence type="ECO:0008006" key="7">
    <source>
        <dbReference type="Google" id="ProtNLM"/>
    </source>
</evidence>
<dbReference type="Pfam" id="PF17921">
    <property type="entry name" value="Integrase_H2C2"/>
    <property type="match status" value="1"/>
</dbReference>
<dbReference type="GO" id="GO:0042575">
    <property type="term" value="C:DNA polymerase complex"/>
    <property type="evidence" value="ECO:0007669"/>
    <property type="project" value="UniProtKB-ARBA"/>
</dbReference>
<dbReference type="InterPro" id="IPR021109">
    <property type="entry name" value="Peptidase_aspartic_dom_sf"/>
</dbReference>
<dbReference type="SUPFAM" id="SSF53098">
    <property type="entry name" value="Ribonuclease H-like"/>
    <property type="match status" value="1"/>
</dbReference>
<dbReference type="InterPro" id="IPR001584">
    <property type="entry name" value="Integrase_cat-core"/>
</dbReference>
<dbReference type="SUPFAM" id="SSF56672">
    <property type="entry name" value="DNA/RNA polymerases"/>
    <property type="match status" value="1"/>
</dbReference>
<feature type="region of interest" description="Disordered" evidence="2">
    <location>
        <begin position="405"/>
        <end position="424"/>
    </location>
</feature>
<dbReference type="EMBL" id="LNIX01000036">
    <property type="protein sequence ID" value="OXA39969.1"/>
    <property type="molecule type" value="Genomic_DNA"/>
</dbReference>
<dbReference type="GO" id="GO:0003676">
    <property type="term" value="F:nucleic acid binding"/>
    <property type="evidence" value="ECO:0007669"/>
    <property type="project" value="InterPro"/>
</dbReference>
<dbReference type="InterPro" id="IPR001878">
    <property type="entry name" value="Znf_CCHC"/>
</dbReference>
<evidence type="ECO:0000256" key="2">
    <source>
        <dbReference type="SAM" id="MobiDB-lite"/>
    </source>
</evidence>
<dbReference type="InterPro" id="IPR036397">
    <property type="entry name" value="RNaseH_sf"/>
</dbReference>
<dbReference type="Pfam" id="PF05380">
    <property type="entry name" value="Peptidase_A17"/>
    <property type="match status" value="1"/>
</dbReference>
<dbReference type="PANTHER" id="PTHR47331">
    <property type="entry name" value="PHD-TYPE DOMAIN-CONTAINING PROTEIN"/>
    <property type="match status" value="1"/>
</dbReference>
<protein>
    <recommendedName>
        <fullName evidence="7">Pro-Pol polyprotein</fullName>
    </recommendedName>
</protein>
<name>A0A226D417_FOLCA</name>
<dbReference type="STRING" id="158441.A0A226D417"/>
<dbReference type="InterPro" id="IPR043502">
    <property type="entry name" value="DNA/RNA_pol_sf"/>
</dbReference>
<feature type="compositionally biased region" description="Low complexity" evidence="2">
    <location>
        <begin position="289"/>
        <end position="312"/>
    </location>
</feature>
<dbReference type="GO" id="GO:0015074">
    <property type="term" value="P:DNA integration"/>
    <property type="evidence" value="ECO:0007669"/>
    <property type="project" value="InterPro"/>
</dbReference>
<dbReference type="Gene3D" id="3.30.420.10">
    <property type="entry name" value="Ribonuclease H-like superfamily/Ribonuclease H"/>
    <property type="match status" value="1"/>
</dbReference>
<dbReference type="InterPro" id="IPR012337">
    <property type="entry name" value="RNaseH-like_sf"/>
</dbReference>
<keyword evidence="1" id="KW-0862">Zinc</keyword>
<organism evidence="5 6">
    <name type="scientific">Folsomia candida</name>
    <name type="common">Springtail</name>
    <dbReference type="NCBI Taxonomy" id="158441"/>
    <lineage>
        <taxon>Eukaryota</taxon>
        <taxon>Metazoa</taxon>
        <taxon>Ecdysozoa</taxon>
        <taxon>Arthropoda</taxon>
        <taxon>Hexapoda</taxon>
        <taxon>Collembola</taxon>
        <taxon>Entomobryomorpha</taxon>
        <taxon>Isotomoidea</taxon>
        <taxon>Isotomidae</taxon>
        <taxon>Proisotominae</taxon>
        <taxon>Folsomia</taxon>
    </lineage>
</organism>
<accession>A0A226D417</accession>
<evidence type="ECO:0000313" key="5">
    <source>
        <dbReference type="EMBL" id="OXA39969.1"/>
    </source>
</evidence>
<dbReference type="Pfam" id="PF18701">
    <property type="entry name" value="DUF5641"/>
    <property type="match status" value="1"/>
</dbReference>
<dbReference type="PROSITE" id="PS50994">
    <property type="entry name" value="INTEGRASE"/>
    <property type="match status" value="1"/>
</dbReference>
<comment type="caution">
    <text evidence="5">The sequence shown here is derived from an EMBL/GenBank/DDBJ whole genome shotgun (WGS) entry which is preliminary data.</text>
</comment>
<dbReference type="Gene3D" id="2.40.70.10">
    <property type="entry name" value="Acid Proteases"/>
    <property type="match status" value="1"/>
</dbReference>
<feature type="compositionally biased region" description="Polar residues" evidence="2">
    <location>
        <begin position="1757"/>
        <end position="1773"/>
    </location>
</feature>
<proteinExistence type="predicted"/>